<keyword evidence="1" id="KW-0238">DNA-binding</keyword>
<dbReference type="CDD" id="cd06529">
    <property type="entry name" value="S24_LexA-like"/>
    <property type="match status" value="1"/>
</dbReference>
<dbReference type="InterPro" id="IPR010982">
    <property type="entry name" value="Lambda_DNA-bd_dom_sf"/>
</dbReference>
<dbReference type="GO" id="GO:0003677">
    <property type="term" value="F:DNA binding"/>
    <property type="evidence" value="ECO:0007669"/>
    <property type="project" value="UniProtKB-KW"/>
</dbReference>
<dbReference type="Gene3D" id="1.10.260.40">
    <property type="entry name" value="lambda repressor-like DNA-binding domains"/>
    <property type="match status" value="1"/>
</dbReference>
<feature type="domain" description="HTH cro/C1-type" evidence="2">
    <location>
        <begin position="8"/>
        <end position="62"/>
    </location>
</feature>
<evidence type="ECO:0000256" key="1">
    <source>
        <dbReference type="ARBA" id="ARBA00023125"/>
    </source>
</evidence>
<proteinExistence type="predicted"/>
<dbReference type="CDD" id="cd00093">
    <property type="entry name" value="HTH_XRE"/>
    <property type="match status" value="1"/>
</dbReference>
<dbReference type="PANTHER" id="PTHR46558">
    <property type="entry name" value="TRACRIPTIONAL REGULATORY PROTEIN-RELATED-RELATED"/>
    <property type="match status" value="1"/>
</dbReference>
<reference evidence="3" key="1">
    <citation type="submission" date="2020-05" db="EMBL/GenBank/DDBJ databases">
        <authorList>
            <person name="Chiriac C."/>
            <person name="Salcher M."/>
            <person name="Ghai R."/>
            <person name="Kavagutti S V."/>
        </authorList>
    </citation>
    <scope>NUCLEOTIDE SEQUENCE</scope>
</reference>
<dbReference type="Pfam" id="PF00717">
    <property type="entry name" value="Peptidase_S24"/>
    <property type="match status" value="1"/>
</dbReference>
<dbReference type="SUPFAM" id="SSF51306">
    <property type="entry name" value="LexA/Signal peptidase"/>
    <property type="match status" value="1"/>
</dbReference>
<dbReference type="EMBL" id="LR798303">
    <property type="protein sequence ID" value="CAB5222990.1"/>
    <property type="molecule type" value="Genomic_DNA"/>
</dbReference>
<dbReference type="PANTHER" id="PTHR46558:SF11">
    <property type="entry name" value="HTH-TYPE TRANSCRIPTIONAL REGULATOR XRE"/>
    <property type="match status" value="1"/>
</dbReference>
<evidence type="ECO:0000313" key="3">
    <source>
        <dbReference type="EMBL" id="CAB5222990.1"/>
    </source>
</evidence>
<sequence length="214" mass="23318">MKHRLGRLAELRKRRGLTQSGMAALMKVSQPAYQRWETGNREPTLDQTLALANLLGVSVPDLLGQLVAAPLGPMLFIQGSVAAGIWRDALEYPREDWLTFSGRADIVANPDNRFGLRVEGDSMDQAYPPGTIIECLSAYDSADLTPGKRVVVTRTNASGEIEATVKELAEQAGELWLVPKSTNPIHTAFKLDEADEGIVEVKILAVVVASIRPE</sequence>
<dbReference type="InterPro" id="IPR036286">
    <property type="entry name" value="LexA/Signal_pep-like_sf"/>
</dbReference>
<protein>
    <submittedName>
        <fullName evidence="3">HTH_XRE domain containing protein</fullName>
    </submittedName>
</protein>
<dbReference type="Gene3D" id="2.10.109.10">
    <property type="entry name" value="Umud Fragment, subunit A"/>
    <property type="match status" value="1"/>
</dbReference>
<dbReference type="Pfam" id="PF01381">
    <property type="entry name" value="HTH_3"/>
    <property type="match status" value="1"/>
</dbReference>
<name>A0A6J7WZ23_9CAUD</name>
<dbReference type="SMART" id="SM00530">
    <property type="entry name" value="HTH_XRE"/>
    <property type="match status" value="1"/>
</dbReference>
<evidence type="ECO:0000259" key="2">
    <source>
        <dbReference type="PROSITE" id="PS50943"/>
    </source>
</evidence>
<organism evidence="3">
    <name type="scientific">uncultured Caudovirales phage</name>
    <dbReference type="NCBI Taxonomy" id="2100421"/>
    <lineage>
        <taxon>Viruses</taxon>
        <taxon>Duplodnaviria</taxon>
        <taxon>Heunggongvirae</taxon>
        <taxon>Uroviricota</taxon>
        <taxon>Caudoviricetes</taxon>
        <taxon>Peduoviridae</taxon>
        <taxon>Maltschvirus</taxon>
        <taxon>Maltschvirus maltsch</taxon>
    </lineage>
</organism>
<dbReference type="SUPFAM" id="SSF47413">
    <property type="entry name" value="lambda repressor-like DNA-binding domains"/>
    <property type="match status" value="1"/>
</dbReference>
<accession>A0A6J7WZ23</accession>
<dbReference type="InterPro" id="IPR001387">
    <property type="entry name" value="Cro/C1-type_HTH"/>
</dbReference>
<dbReference type="PROSITE" id="PS50943">
    <property type="entry name" value="HTH_CROC1"/>
    <property type="match status" value="1"/>
</dbReference>
<dbReference type="InterPro" id="IPR015927">
    <property type="entry name" value="Peptidase_S24_S26A/B/C"/>
</dbReference>
<dbReference type="InterPro" id="IPR039418">
    <property type="entry name" value="LexA-like"/>
</dbReference>
<gene>
    <name evidence="3" type="ORF">UFOVP368_48</name>
</gene>